<proteinExistence type="predicted"/>
<organism evidence="3 4">
    <name type="scientific">Nonlabens spongiae</name>
    <dbReference type="NCBI Taxonomy" id="331648"/>
    <lineage>
        <taxon>Bacteria</taxon>
        <taxon>Pseudomonadati</taxon>
        <taxon>Bacteroidota</taxon>
        <taxon>Flavobacteriia</taxon>
        <taxon>Flavobacteriales</taxon>
        <taxon>Flavobacteriaceae</taxon>
        <taxon>Nonlabens</taxon>
    </lineage>
</organism>
<feature type="domain" description="DUF5683" evidence="2">
    <location>
        <begin position="48"/>
        <end position="198"/>
    </location>
</feature>
<feature type="chain" id="PRO_5013366287" description="DUF5683 domain-containing protein" evidence="1">
    <location>
        <begin position="19"/>
        <end position="198"/>
    </location>
</feature>
<dbReference type="RefSeq" id="WP_245833640.1">
    <property type="nucleotide sequence ID" value="NZ_CP019344.1"/>
</dbReference>
<accession>A0A1W6MHE0</accession>
<dbReference type="Proteomes" id="UP000193431">
    <property type="component" value="Chromosome"/>
</dbReference>
<keyword evidence="1" id="KW-0732">Signal</keyword>
<feature type="signal peptide" evidence="1">
    <location>
        <begin position="1"/>
        <end position="18"/>
    </location>
</feature>
<dbReference type="Pfam" id="PF18935">
    <property type="entry name" value="DUF5683"/>
    <property type="match status" value="1"/>
</dbReference>
<protein>
    <recommendedName>
        <fullName evidence="2">DUF5683 domain-containing protein</fullName>
    </recommendedName>
</protein>
<evidence type="ECO:0000256" key="1">
    <source>
        <dbReference type="SAM" id="SignalP"/>
    </source>
</evidence>
<dbReference type="AlphaFoldDB" id="A0A1W6MHE0"/>
<dbReference type="InterPro" id="IPR043738">
    <property type="entry name" value="DUF5683"/>
</dbReference>
<evidence type="ECO:0000259" key="2">
    <source>
        <dbReference type="Pfam" id="PF18935"/>
    </source>
</evidence>
<sequence length="198" mass="22083">MPSKLLYIFLLIAGLAMAQGDPQPPIDDQDFSALIQDADSVKTVYDANKPSRAAFYSAVLPGLGQVYNKQYWKVPLAYAGIGIPIGAYIWNDRQYQRLRDAYRIRLAGGTDDEFSSEDGTPLISTEGLERAQRNSQRNKELSILITALFYVVQIVDANVAGHLDQFDVDRDLSLSPYIDYSPNMLVAPSYGLTLSYKF</sequence>
<evidence type="ECO:0000313" key="4">
    <source>
        <dbReference type="Proteomes" id="UP000193431"/>
    </source>
</evidence>
<gene>
    <name evidence="3" type="ORF">BST97_02730</name>
</gene>
<reference evidence="3 4" key="1">
    <citation type="submission" date="2016-11" db="EMBL/GenBank/DDBJ databases">
        <title>Trade-off between light-utilization and light-protection in marine flavobacteria.</title>
        <authorList>
            <person name="Kumagai Y."/>
        </authorList>
    </citation>
    <scope>NUCLEOTIDE SEQUENCE [LARGE SCALE GENOMIC DNA]</scope>
    <source>
        <strain evidence="3 4">JCM 13191</strain>
    </source>
</reference>
<keyword evidence="4" id="KW-1185">Reference proteome</keyword>
<name>A0A1W6MHE0_9FLAO</name>
<evidence type="ECO:0000313" key="3">
    <source>
        <dbReference type="EMBL" id="ARN77000.1"/>
    </source>
</evidence>
<dbReference type="STRING" id="331648.BST97_02730"/>
<dbReference type="EMBL" id="CP019344">
    <property type="protein sequence ID" value="ARN77000.1"/>
    <property type="molecule type" value="Genomic_DNA"/>
</dbReference>